<proteinExistence type="predicted"/>
<dbReference type="CDD" id="cd00130">
    <property type="entry name" value="PAS"/>
    <property type="match status" value="1"/>
</dbReference>
<dbReference type="InterPro" id="IPR000014">
    <property type="entry name" value="PAS"/>
</dbReference>
<accession>X1GXL3</accession>
<sequence>FVKVVDYEPYPPSYNAPAAFIASPIFDGDEKIGVLVFQMPIDRINGIMTNDQNWSAVGLGKTGETYLVGQDFKLRNQSRFLIEDSENYFKLIEEIGTPLTTRGRIRNLNSTIGLQDVKTDSTIAALSGLTGTGISPDYRGVPVLSSYKPLNIRELNWVIMSEIDQAEAFAAIRSLGTKTLIGVVVLIGVIILMAVLFSKTITRPLDELTGTADELAKGNLDVEVAFTDQGDEIGVLACSFDTMRISMKDLIGDLEDVNQNLEQKVLERTLELEKATEQIRLIVEIAPDVIITIDSNHKIVLFNPQGERTFGYTADEVLGQPLSILLPERARETHDVEIEKFGRKPDNSRAMDAQHEIFGRQKDGTEFPAEAGIAKYE</sequence>
<feature type="non-terminal residue" evidence="12">
    <location>
        <position position="1"/>
    </location>
</feature>
<reference evidence="12" key="1">
    <citation type="journal article" date="2014" name="Front. Microbiol.">
        <title>High frequency of phylogenetically diverse reductive dehalogenase-homologous genes in deep subseafloor sedimentary metagenomes.</title>
        <authorList>
            <person name="Kawai M."/>
            <person name="Futagami T."/>
            <person name="Toyoda A."/>
            <person name="Takaki Y."/>
            <person name="Nishi S."/>
            <person name="Hori S."/>
            <person name="Arai W."/>
            <person name="Tsubouchi T."/>
            <person name="Morono Y."/>
            <person name="Uchiyama I."/>
            <person name="Ito T."/>
            <person name="Fujiyama A."/>
            <person name="Inagaki F."/>
            <person name="Takami H."/>
        </authorList>
    </citation>
    <scope>NUCLEOTIDE SEQUENCE</scope>
    <source>
        <strain evidence="12">Expedition CK06-06</strain>
    </source>
</reference>
<feature type="non-terminal residue" evidence="12">
    <location>
        <position position="377"/>
    </location>
</feature>
<keyword evidence="6" id="KW-0418">Kinase</keyword>
<dbReference type="Gene3D" id="3.30.450.20">
    <property type="entry name" value="PAS domain"/>
    <property type="match status" value="2"/>
</dbReference>
<dbReference type="Gene3D" id="1.10.8.500">
    <property type="entry name" value="HAMP domain in histidine kinase"/>
    <property type="match status" value="1"/>
</dbReference>
<evidence type="ECO:0000256" key="5">
    <source>
        <dbReference type="ARBA" id="ARBA00022679"/>
    </source>
</evidence>
<keyword evidence="4" id="KW-0597">Phosphoprotein</keyword>
<dbReference type="NCBIfam" id="TIGR00229">
    <property type="entry name" value="sensory_box"/>
    <property type="match status" value="1"/>
</dbReference>
<dbReference type="Pfam" id="PF00672">
    <property type="entry name" value="HAMP"/>
    <property type="match status" value="1"/>
</dbReference>
<dbReference type="GO" id="GO:0000155">
    <property type="term" value="F:phosphorelay sensor kinase activity"/>
    <property type="evidence" value="ECO:0007669"/>
    <property type="project" value="TreeGrafter"/>
</dbReference>
<evidence type="ECO:0000256" key="6">
    <source>
        <dbReference type="ARBA" id="ARBA00022777"/>
    </source>
</evidence>
<dbReference type="InterPro" id="IPR050398">
    <property type="entry name" value="HssS/ArlS-like"/>
</dbReference>
<dbReference type="CDD" id="cd06225">
    <property type="entry name" value="HAMP"/>
    <property type="match status" value="1"/>
</dbReference>
<comment type="subcellular location">
    <subcellularLocation>
        <location evidence="2">Membrane</location>
        <topology evidence="2">Multi-pass membrane protein</topology>
    </subcellularLocation>
</comment>
<dbReference type="SUPFAM" id="SSF55785">
    <property type="entry name" value="PYP-like sensor domain (PAS domain)"/>
    <property type="match status" value="1"/>
</dbReference>
<feature type="coiled-coil region" evidence="8">
    <location>
        <begin position="244"/>
        <end position="278"/>
    </location>
</feature>
<dbReference type="EC" id="2.7.13.3" evidence="3"/>
<evidence type="ECO:0000259" key="10">
    <source>
        <dbReference type="PROSITE" id="PS50112"/>
    </source>
</evidence>
<dbReference type="EMBL" id="BARU01008173">
    <property type="protein sequence ID" value="GAH37758.1"/>
    <property type="molecule type" value="Genomic_DNA"/>
</dbReference>
<protein>
    <recommendedName>
        <fullName evidence="3">histidine kinase</fullName>
        <ecNumber evidence="3">2.7.13.3</ecNumber>
    </recommendedName>
</protein>
<keyword evidence="8" id="KW-0175">Coiled coil</keyword>
<evidence type="ECO:0000256" key="3">
    <source>
        <dbReference type="ARBA" id="ARBA00012438"/>
    </source>
</evidence>
<evidence type="ECO:0000256" key="7">
    <source>
        <dbReference type="ARBA" id="ARBA00023136"/>
    </source>
</evidence>
<comment type="catalytic activity">
    <reaction evidence="1">
        <text>ATP + protein L-histidine = ADP + protein N-phospho-L-histidine.</text>
        <dbReference type="EC" id="2.7.13.3"/>
    </reaction>
</comment>
<dbReference type="SMART" id="SM00304">
    <property type="entry name" value="HAMP"/>
    <property type="match status" value="1"/>
</dbReference>
<name>X1GXL3_9ZZZZ</name>
<dbReference type="PROSITE" id="PS50885">
    <property type="entry name" value="HAMP"/>
    <property type="match status" value="1"/>
</dbReference>
<keyword evidence="5" id="KW-0808">Transferase</keyword>
<dbReference type="PANTHER" id="PTHR45528:SF10">
    <property type="entry name" value="METHYL-ACCEPTING CHEMOTAXIS PROTEIN"/>
    <property type="match status" value="1"/>
</dbReference>
<evidence type="ECO:0000313" key="12">
    <source>
        <dbReference type="EMBL" id="GAH37758.1"/>
    </source>
</evidence>
<evidence type="ECO:0000256" key="4">
    <source>
        <dbReference type="ARBA" id="ARBA00022553"/>
    </source>
</evidence>
<feature type="transmembrane region" description="Helical" evidence="9">
    <location>
        <begin position="179"/>
        <end position="197"/>
    </location>
</feature>
<dbReference type="GO" id="GO:0005886">
    <property type="term" value="C:plasma membrane"/>
    <property type="evidence" value="ECO:0007669"/>
    <property type="project" value="TreeGrafter"/>
</dbReference>
<dbReference type="PANTHER" id="PTHR45528">
    <property type="entry name" value="SENSOR HISTIDINE KINASE CPXA"/>
    <property type="match status" value="1"/>
</dbReference>
<dbReference type="PROSITE" id="PS50112">
    <property type="entry name" value="PAS"/>
    <property type="match status" value="1"/>
</dbReference>
<keyword evidence="9" id="KW-1133">Transmembrane helix</keyword>
<dbReference type="SUPFAM" id="SSF158472">
    <property type="entry name" value="HAMP domain-like"/>
    <property type="match status" value="1"/>
</dbReference>
<dbReference type="AlphaFoldDB" id="X1GXL3"/>
<evidence type="ECO:0000256" key="2">
    <source>
        <dbReference type="ARBA" id="ARBA00004141"/>
    </source>
</evidence>
<gene>
    <name evidence="12" type="ORF">S03H2_16037</name>
</gene>
<feature type="domain" description="HAMP" evidence="11">
    <location>
        <begin position="199"/>
        <end position="252"/>
    </location>
</feature>
<keyword evidence="7 9" id="KW-0472">Membrane</keyword>
<organism evidence="12">
    <name type="scientific">marine sediment metagenome</name>
    <dbReference type="NCBI Taxonomy" id="412755"/>
    <lineage>
        <taxon>unclassified sequences</taxon>
        <taxon>metagenomes</taxon>
        <taxon>ecological metagenomes</taxon>
    </lineage>
</organism>
<evidence type="ECO:0000259" key="11">
    <source>
        <dbReference type="PROSITE" id="PS50885"/>
    </source>
</evidence>
<dbReference type="Pfam" id="PF00989">
    <property type="entry name" value="PAS"/>
    <property type="match status" value="1"/>
</dbReference>
<evidence type="ECO:0000256" key="1">
    <source>
        <dbReference type="ARBA" id="ARBA00000085"/>
    </source>
</evidence>
<evidence type="ECO:0000256" key="8">
    <source>
        <dbReference type="SAM" id="Coils"/>
    </source>
</evidence>
<evidence type="ECO:0000256" key="9">
    <source>
        <dbReference type="SAM" id="Phobius"/>
    </source>
</evidence>
<dbReference type="SMART" id="SM00091">
    <property type="entry name" value="PAS"/>
    <property type="match status" value="1"/>
</dbReference>
<dbReference type="InterPro" id="IPR035965">
    <property type="entry name" value="PAS-like_dom_sf"/>
</dbReference>
<keyword evidence="9" id="KW-0812">Transmembrane</keyword>
<dbReference type="InterPro" id="IPR013767">
    <property type="entry name" value="PAS_fold"/>
</dbReference>
<dbReference type="GO" id="GO:0006355">
    <property type="term" value="P:regulation of DNA-templated transcription"/>
    <property type="evidence" value="ECO:0007669"/>
    <property type="project" value="InterPro"/>
</dbReference>
<dbReference type="InterPro" id="IPR003660">
    <property type="entry name" value="HAMP_dom"/>
</dbReference>
<feature type="domain" description="PAS" evidence="10">
    <location>
        <begin position="275"/>
        <end position="328"/>
    </location>
</feature>
<comment type="caution">
    <text evidence="12">The sequence shown here is derived from an EMBL/GenBank/DDBJ whole genome shotgun (WGS) entry which is preliminary data.</text>
</comment>